<keyword evidence="4 8" id="KW-0175">Coiled coil</keyword>
<keyword evidence="2 7" id="KW-0547">Nucleotide-binding</keyword>
<dbReference type="InterPro" id="IPR001752">
    <property type="entry name" value="Kinesin_motor_dom"/>
</dbReference>
<dbReference type="PRINTS" id="PR00380">
    <property type="entry name" value="KINESINHEAVY"/>
</dbReference>
<organism evidence="11">
    <name type="scientific">Setaria italica</name>
    <name type="common">Foxtail millet</name>
    <name type="synonym">Panicum italicum</name>
    <dbReference type="NCBI Taxonomy" id="4555"/>
    <lineage>
        <taxon>Eukaryota</taxon>
        <taxon>Viridiplantae</taxon>
        <taxon>Streptophyta</taxon>
        <taxon>Embryophyta</taxon>
        <taxon>Tracheophyta</taxon>
        <taxon>Spermatophyta</taxon>
        <taxon>Magnoliopsida</taxon>
        <taxon>Liliopsida</taxon>
        <taxon>Poales</taxon>
        <taxon>Poaceae</taxon>
        <taxon>PACMAD clade</taxon>
        <taxon>Panicoideae</taxon>
        <taxon>Panicodae</taxon>
        <taxon>Paniceae</taxon>
        <taxon>Cenchrinae</taxon>
        <taxon>Setaria</taxon>
    </lineage>
</organism>
<feature type="coiled-coil region" evidence="8">
    <location>
        <begin position="928"/>
        <end position="962"/>
    </location>
</feature>
<evidence type="ECO:0000259" key="10">
    <source>
        <dbReference type="PROSITE" id="PS50067"/>
    </source>
</evidence>
<feature type="coiled-coil region" evidence="8">
    <location>
        <begin position="473"/>
        <end position="500"/>
    </location>
</feature>
<dbReference type="InterPro" id="IPR044986">
    <property type="entry name" value="KIF15/KIN-12"/>
</dbReference>
<evidence type="ECO:0000256" key="6">
    <source>
        <dbReference type="ARBA" id="ARBA00034488"/>
    </source>
</evidence>
<feature type="coiled-coil region" evidence="8">
    <location>
        <begin position="711"/>
        <end position="759"/>
    </location>
</feature>
<evidence type="ECO:0000256" key="4">
    <source>
        <dbReference type="ARBA" id="ARBA00023054"/>
    </source>
</evidence>
<dbReference type="SMART" id="SM00129">
    <property type="entry name" value="KISc"/>
    <property type="match status" value="1"/>
</dbReference>
<dbReference type="STRING" id="4555.A0A368PJ50"/>
<dbReference type="SUPFAM" id="SSF52540">
    <property type="entry name" value="P-loop containing nucleoside triphosphate hydrolases"/>
    <property type="match status" value="1"/>
</dbReference>
<evidence type="ECO:0000256" key="2">
    <source>
        <dbReference type="ARBA" id="ARBA00022741"/>
    </source>
</evidence>
<gene>
    <name evidence="11" type="ORF">SETIT_1G052200v2</name>
</gene>
<dbReference type="OrthoDB" id="3176171at2759"/>
<dbReference type="InterPro" id="IPR019821">
    <property type="entry name" value="Kinesin_motor_CS"/>
</dbReference>
<accession>A0A368PJ50</accession>
<dbReference type="GO" id="GO:0005524">
    <property type="term" value="F:ATP binding"/>
    <property type="evidence" value="ECO:0007669"/>
    <property type="project" value="UniProtKB-UniRule"/>
</dbReference>
<dbReference type="GO" id="GO:0005874">
    <property type="term" value="C:microtubule"/>
    <property type="evidence" value="ECO:0007669"/>
    <property type="project" value="UniProtKB-KW"/>
</dbReference>
<sequence>MYSIQSLRLSCFGLQGRQSATAHGLALLCLCGLWTRPQIQNWLTSPPLRSPFQTKTPSQLPAPSTTASPICHRLRLCFRPTQLRKSSSASAAPAMPSDGVDDELGGGSVAPAPARFELQEDPSFWKDNNVQVVIRIRPLSGSEISLQGQKRCVRQDSSQSLTWTGHPESRFTFDHVADEHVTQENMFKVAGVPMVENCISGYNSCMFAYGQTGSGKTHTMLGDIENGTRRNNANCGMTPRVFEHLFARIQKEKEIRRDEKLRFTCKCSFLEIYNEQILDLLNPNSVNLQIREDAKKGVHVENLTEHEISNAREALQQLIEGAANRKVAATNMNRASSRSHSVFTCLIESKWESQGINHHRFSRLNLVDLAGSERQKSSGAEGERLKEATNINKSLSTLGLVITNLIAVSNKKSHHVPYRDSKLTFLLQDSLGGNSKTTIIANISPSHCCAAETLSTLKFAQRAKYIRNNAIINEDASGDVLSMRLQIQNLKKEVSRLQGLVGSDKTEGLGSHGFVCESPSMFKWDQGHGTFSPLNFDKRTTQKNDYDAALVAAFRREQEKEAQLKATIAAKQIAEQLAAQKTEEVRSFKMRLKFREDRIKRLEQVASGKLSAEALLLQERESLVKELEVLRSQLDHNPEITKFAMENLQLKEELRRLQSFVDESEREMMHDQIIILQDKLLEALDWKLMHEKDPVNKGLSLFGESAGDEENEFLRLQAIQNEREIESLRKKLTFCLEAKENLERRVDELTTELEVAKKHDDINNECKAVELQEQGEAGLHNLSDAQIELKTLVDAISSASQREAEAHETAIGLAKENEELRMQLKVLIEDNKRLFDLYEHAIVNVEANQDGNCPTIPGNEHASGQQGSHPFGENLVNEDLPNAPPAGPSDLHAHNSSSMEEESKIADEKCINEDNLSRNTSAELCLQLEEMHEENDRLMGLYEKAMQERDEYKRKILEQSNSETVKEIRSDEKDDEMSEAADPKSLEVKHVHDSTILALKEVLQLVRTKLELVQDKVVSAQDAVKYFELLERVSRKAEELSASIQLRRLDVQHGQEETKALKSALSESQDKKDTFEGKYFLPAASCWNLDLKTKAIASSKFDSNFALMNEKKEQLNLLQTRKNQLSAMRTRAHESETELRSKIDGLKLKLRSYEAQRKEEEKVLFAIDNLDTSTALTHKPKNFSKATDLLKSEEERIKLSCELQNAREQLRIVHKEIKSMQKCDYIDCEMALLETEIEDCCLSLLEADIEKFVRDNTLAEVWEGEVKNMEALLIDYQDCVFHVNLKEEEIKVCEESLQHQARGLDELHLKLNQAMRELAELLHDRRSLTSCSLDQSMPPVGEKVATDLESVRIHVAEAKQLLLLDSQANL</sequence>
<dbReference type="GO" id="GO:0008017">
    <property type="term" value="F:microtubule binding"/>
    <property type="evidence" value="ECO:0007669"/>
    <property type="project" value="InterPro"/>
</dbReference>
<keyword evidence="5 7" id="KW-0505">Motor protein</keyword>
<comment type="similarity">
    <text evidence="6">Belongs to the TRAFAC class myosin-kinesin ATPase superfamily. Kinesin family. KIN-12 subfamily.</text>
</comment>
<dbReference type="PROSITE" id="PS50067">
    <property type="entry name" value="KINESIN_MOTOR_2"/>
    <property type="match status" value="1"/>
</dbReference>
<dbReference type="PANTHER" id="PTHR37739:SF14">
    <property type="entry name" value="KINESIN-LIKE PROTEIN KIN-12E"/>
    <property type="match status" value="1"/>
</dbReference>
<evidence type="ECO:0000256" key="9">
    <source>
        <dbReference type="SAM" id="MobiDB-lite"/>
    </source>
</evidence>
<dbReference type="PROSITE" id="PS00411">
    <property type="entry name" value="KINESIN_MOTOR_1"/>
    <property type="match status" value="1"/>
</dbReference>
<reference evidence="11" key="2">
    <citation type="submission" date="2015-07" db="EMBL/GenBank/DDBJ databases">
        <authorList>
            <person name="Noorani M."/>
        </authorList>
    </citation>
    <scope>NUCLEOTIDE SEQUENCE</scope>
    <source>
        <strain evidence="11">Yugu1</strain>
    </source>
</reference>
<protein>
    <recommendedName>
        <fullName evidence="10">Kinesin motor domain-containing protein</fullName>
    </recommendedName>
</protein>
<feature type="binding site" evidence="7">
    <location>
        <begin position="210"/>
        <end position="217"/>
    </location>
    <ligand>
        <name>ATP</name>
        <dbReference type="ChEBI" id="CHEBI:30616"/>
    </ligand>
</feature>
<name>A0A368PJ50_SETIT</name>
<dbReference type="InterPro" id="IPR027417">
    <property type="entry name" value="P-loop_NTPase"/>
</dbReference>
<feature type="region of interest" description="Disordered" evidence="9">
    <location>
        <begin position="853"/>
        <end position="906"/>
    </location>
</feature>
<dbReference type="InterPro" id="IPR036961">
    <property type="entry name" value="Kinesin_motor_dom_sf"/>
</dbReference>
<evidence type="ECO:0000256" key="3">
    <source>
        <dbReference type="ARBA" id="ARBA00022840"/>
    </source>
</evidence>
<dbReference type="PANTHER" id="PTHR37739">
    <property type="entry name" value="KINESIN-LIKE PROTEIN KIN-12D"/>
    <property type="match status" value="1"/>
</dbReference>
<dbReference type="Gene3D" id="3.40.850.10">
    <property type="entry name" value="Kinesin motor domain"/>
    <property type="match status" value="1"/>
</dbReference>
<feature type="region of interest" description="Disordered" evidence="9">
    <location>
        <begin position="87"/>
        <end position="108"/>
    </location>
</feature>
<evidence type="ECO:0000256" key="1">
    <source>
        <dbReference type="ARBA" id="ARBA00022701"/>
    </source>
</evidence>
<dbReference type="GO" id="GO:0007018">
    <property type="term" value="P:microtubule-based movement"/>
    <property type="evidence" value="ECO:0007669"/>
    <property type="project" value="InterPro"/>
</dbReference>
<dbReference type="GO" id="GO:0003777">
    <property type="term" value="F:microtubule motor activity"/>
    <property type="evidence" value="ECO:0007669"/>
    <property type="project" value="InterPro"/>
</dbReference>
<evidence type="ECO:0000256" key="7">
    <source>
        <dbReference type="PROSITE-ProRule" id="PRU00283"/>
    </source>
</evidence>
<dbReference type="Pfam" id="PF00225">
    <property type="entry name" value="Kinesin"/>
    <property type="match status" value="1"/>
</dbReference>
<dbReference type="FunFam" id="3.40.850.10:FF:000033">
    <property type="entry name" value="Kinesin-like protein KIN-12E"/>
    <property type="match status" value="1"/>
</dbReference>
<evidence type="ECO:0000256" key="5">
    <source>
        <dbReference type="ARBA" id="ARBA00023175"/>
    </source>
</evidence>
<feature type="compositionally biased region" description="Low complexity" evidence="9">
    <location>
        <begin position="87"/>
        <end position="97"/>
    </location>
</feature>
<evidence type="ECO:0000313" key="11">
    <source>
        <dbReference type="EMBL" id="RCV05070.1"/>
    </source>
</evidence>
<dbReference type="EMBL" id="CM003528">
    <property type="protein sequence ID" value="RCV05070.1"/>
    <property type="molecule type" value="Genomic_DNA"/>
</dbReference>
<proteinExistence type="inferred from homology"/>
<keyword evidence="3 7" id="KW-0067">ATP-binding</keyword>
<reference evidence="11" key="1">
    <citation type="journal article" date="2012" name="Nat. Biotechnol.">
        <title>Reference genome sequence of the model plant Setaria.</title>
        <authorList>
            <person name="Bennetzen J.L."/>
            <person name="Schmutz J."/>
            <person name="Wang H."/>
            <person name="Percifield R."/>
            <person name="Hawkins J."/>
            <person name="Pontaroli A.C."/>
            <person name="Estep M."/>
            <person name="Feng L."/>
            <person name="Vaughn J.N."/>
            <person name="Grimwood J."/>
            <person name="Jenkins J."/>
            <person name="Barry K."/>
            <person name="Lindquist E."/>
            <person name="Hellsten U."/>
            <person name="Deshpande S."/>
            <person name="Wang X."/>
            <person name="Wu X."/>
            <person name="Mitros T."/>
            <person name="Triplett J."/>
            <person name="Yang X."/>
            <person name="Ye C.Y."/>
            <person name="Mauro-Herrera M."/>
            <person name="Wang L."/>
            <person name="Li P."/>
            <person name="Sharma M."/>
            <person name="Sharma R."/>
            <person name="Ronald P.C."/>
            <person name="Panaud O."/>
            <person name="Kellogg E.A."/>
            <person name="Brutnell T.P."/>
            <person name="Doust A.N."/>
            <person name="Tuskan G.A."/>
            <person name="Rokhsar D."/>
            <person name="Devos K.M."/>
        </authorList>
    </citation>
    <scope>NUCLEOTIDE SEQUENCE [LARGE SCALE GENOMIC DNA]</scope>
    <source>
        <strain evidence="11">Yugu1</strain>
    </source>
</reference>
<keyword evidence="1" id="KW-0493">Microtubule</keyword>
<feature type="domain" description="Kinesin motor" evidence="10">
    <location>
        <begin position="129"/>
        <end position="466"/>
    </location>
</feature>
<evidence type="ECO:0000256" key="8">
    <source>
        <dbReference type="SAM" id="Coils"/>
    </source>
</evidence>
<feature type="region of interest" description="Disordered" evidence="9">
    <location>
        <begin position="963"/>
        <end position="984"/>
    </location>
</feature>
<feature type="coiled-coil region" evidence="8">
    <location>
        <begin position="1108"/>
        <end position="1163"/>
    </location>
</feature>